<evidence type="ECO:0000313" key="1">
    <source>
        <dbReference type="EMBL" id="VEP18645.1"/>
    </source>
</evidence>
<organism evidence="1 2">
    <name type="scientific">Hyella patelloides LEGE 07179</name>
    <dbReference type="NCBI Taxonomy" id="945734"/>
    <lineage>
        <taxon>Bacteria</taxon>
        <taxon>Bacillati</taxon>
        <taxon>Cyanobacteriota</taxon>
        <taxon>Cyanophyceae</taxon>
        <taxon>Pleurocapsales</taxon>
        <taxon>Hyellaceae</taxon>
        <taxon>Hyella</taxon>
    </lineage>
</organism>
<name>A0A563W4P6_9CYAN</name>
<sequence>MPTTSILFYQENAGDVPVLEWLQELKRKNMKGFLSCAARIDRLATYGHELRRPVADYLRDGIYELRAKHRNVQYRIFYYFEGQNVVVLSHAIVKKTSAVPKKDIDLAIKRKEKFERDPKQHTYVEE</sequence>
<keyword evidence="2" id="KW-1185">Reference proteome</keyword>
<evidence type="ECO:0000313" key="2">
    <source>
        <dbReference type="Proteomes" id="UP000320055"/>
    </source>
</evidence>
<accession>A0A563W4P6</accession>
<dbReference type="InterPro" id="IPR009241">
    <property type="entry name" value="HigB-like"/>
</dbReference>
<dbReference type="RefSeq" id="WP_144868067.1">
    <property type="nucleotide sequence ID" value="NZ_LR213843.1"/>
</dbReference>
<protein>
    <recommendedName>
        <fullName evidence="3">Phage-related protein</fullName>
    </recommendedName>
</protein>
<reference evidence="1 2" key="1">
    <citation type="submission" date="2019-01" db="EMBL/GenBank/DDBJ databases">
        <authorList>
            <person name="Brito A."/>
        </authorList>
    </citation>
    <scope>NUCLEOTIDE SEQUENCE [LARGE SCALE GENOMIC DNA]</scope>
    <source>
        <strain evidence="1">1</strain>
    </source>
</reference>
<dbReference type="EMBL" id="CAACVJ010000693">
    <property type="protein sequence ID" value="VEP18645.1"/>
    <property type="molecule type" value="Genomic_DNA"/>
</dbReference>
<evidence type="ECO:0008006" key="3">
    <source>
        <dbReference type="Google" id="ProtNLM"/>
    </source>
</evidence>
<dbReference type="Proteomes" id="UP000320055">
    <property type="component" value="Unassembled WGS sequence"/>
</dbReference>
<gene>
    <name evidence="1" type="ORF">H1P_850002</name>
</gene>
<dbReference type="OrthoDB" id="573082at2"/>
<dbReference type="Pfam" id="PF05973">
    <property type="entry name" value="Gp49"/>
    <property type="match status" value="1"/>
</dbReference>
<proteinExistence type="predicted"/>
<dbReference type="AlphaFoldDB" id="A0A563W4P6"/>